<feature type="domain" description="GOLD" evidence="11">
    <location>
        <begin position="1"/>
        <end position="54"/>
    </location>
</feature>
<evidence type="ECO:0000256" key="5">
    <source>
        <dbReference type="ARBA" id="ARBA00022553"/>
    </source>
</evidence>
<dbReference type="PROSITE" id="PS50866">
    <property type="entry name" value="GOLD"/>
    <property type="match status" value="1"/>
</dbReference>
<dbReference type="GO" id="GO:0032934">
    <property type="term" value="F:sterol binding"/>
    <property type="evidence" value="ECO:0007669"/>
    <property type="project" value="TreeGrafter"/>
</dbReference>
<dbReference type="PROSITE" id="PS50003">
    <property type="entry name" value="PH_DOMAIN"/>
    <property type="match status" value="1"/>
</dbReference>
<evidence type="ECO:0000259" key="11">
    <source>
        <dbReference type="PROSITE" id="PS50866"/>
    </source>
</evidence>
<dbReference type="GO" id="GO:0005886">
    <property type="term" value="C:plasma membrane"/>
    <property type="evidence" value="ECO:0007669"/>
    <property type="project" value="TreeGrafter"/>
</dbReference>
<name>A0A8H7VQM6_9FUNG</name>
<dbReference type="InterPro" id="IPR011993">
    <property type="entry name" value="PH-like_dom_sf"/>
</dbReference>
<keyword evidence="13" id="KW-1185">Reference proteome</keyword>
<keyword evidence="3" id="KW-0813">Transport</keyword>
<feature type="compositionally biased region" description="Polar residues" evidence="9">
    <location>
        <begin position="333"/>
        <end position="345"/>
    </location>
</feature>
<evidence type="ECO:0000256" key="6">
    <source>
        <dbReference type="ARBA" id="ARBA00023055"/>
    </source>
</evidence>
<dbReference type="Proteomes" id="UP000613177">
    <property type="component" value="Unassembled WGS sequence"/>
</dbReference>
<dbReference type="SUPFAM" id="SSF101576">
    <property type="entry name" value="Supernatant protein factor (SPF), C-terminal domain"/>
    <property type="match status" value="1"/>
</dbReference>
<feature type="region of interest" description="Disordered" evidence="9">
    <location>
        <begin position="327"/>
        <end position="351"/>
    </location>
</feature>
<evidence type="ECO:0000259" key="10">
    <source>
        <dbReference type="PROSITE" id="PS50003"/>
    </source>
</evidence>
<comment type="caution">
    <text evidence="12">The sequence shown here is derived from an EMBL/GenBank/DDBJ whole genome shotgun (WGS) entry which is preliminary data.</text>
</comment>
<feature type="domain" description="PH" evidence="10">
    <location>
        <begin position="67"/>
        <end position="159"/>
    </location>
</feature>
<dbReference type="GO" id="GO:0034727">
    <property type="term" value="P:piecemeal microautophagy of the nucleus"/>
    <property type="evidence" value="ECO:0007669"/>
    <property type="project" value="TreeGrafter"/>
</dbReference>
<evidence type="ECO:0000256" key="4">
    <source>
        <dbReference type="ARBA" id="ARBA00022490"/>
    </source>
</evidence>
<evidence type="ECO:0000313" key="13">
    <source>
        <dbReference type="Proteomes" id="UP000613177"/>
    </source>
</evidence>
<dbReference type="SMART" id="SM00233">
    <property type="entry name" value="PH"/>
    <property type="match status" value="1"/>
</dbReference>
<comment type="subcellular location">
    <subcellularLocation>
        <location evidence="1">Cytoplasm</location>
    </subcellularLocation>
</comment>
<dbReference type="InterPro" id="IPR036598">
    <property type="entry name" value="GOLD_dom_sf"/>
</dbReference>
<dbReference type="Pfam" id="PF15409">
    <property type="entry name" value="PH_8"/>
    <property type="match status" value="1"/>
</dbReference>
<dbReference type="EMBL" id="JAEPRE010000164">
    <property type="protein sequence ID" value="KAG2231171.1"/>
    <property type="molecule type" value="Genomic_DNA"/>
</dbReference>
<evidence type="ECO:0000256" key="9">
    <source>
        <dbReference type="SAM" id="MobiDB-lite"/>
    </source>
</evidence>
<dbReference type="GO" id="GO:0006897">
    <property type="term" value="P:endocytosis"/>
    <property type="evidence" value="ECO:0007669"/>
    <property type="project" value="TreeGrafter"/>
</dbReference>
<dbReference type="GO" id="GO:0120009">
    <property type="term" value="P:intermembrane lipid transfer"/>
    <property type="evidence" value="ECO:0007669"/>
    <property type="project" value="UniProtKB-ARBA"/>
</dbReference>
<evidence type="ECO:0000256" key="3">
    <source>
        <dbReference type="ARBA" id="ARBA00022448"/>
    </source>
</evidence>
<dbReference type="GO" id="GO:0097038">
    <property type="term" value="C:perinuclear endoplasmic reticulum"/>
    <property type="evidence" value="ECO:0007669"/>
    <property type="project" value="TreeGrafter"/>
</dbReference>
<dbReference type="AlphaFoldDB" id="A0A8H7VQM6"/>
<dbReference type="PANTHER" id="PTHR10972">
    <property type="entry name" value="OXYSTEROL-BINDING PROTEIN-RELATED"/>
    <property type="match status" value="1"/>
</dbReference>
<dbReference type="CDD" id="cd13289">
    <property type="entry name" value="PH_Osh3p_yeast"/>
    <property type="match status" value="1"/>
</dbReference>
<evidence type="ECO:0000256" key="7">
    <source>
        <dbReference type="ARBA" id="ARBA00023121"/>
    </source>
</evidence>
<dbReference type="InterPro" id="IPR001849">
    <property type="entry name" value="PH_domain"/>
</dbReference>
<dbReference type="GO" id="GO:0032541">
    <property type="term" value="C:cortical endoplasmic reticulum"/>
    <property type="evidence" value="ECO:0007669"/>
    <property type="project" value="TreeGrafter"/>
</dbReference>
<evidence type="ECO:0000256" key="8">
    <source>
        <dbReference type="RuleBase" id="RU003844"/>
    </source>
</evidence>
<dbReference type="GO" id="GO:0030011">
    <property type="term" value="P:maintenance of cell polarity"/>
    <property type="evidence" value="ECO:0007669"/>
    <property type="project" value="TreeGrafter"/>
</dbReference>
<dbReference type="SUPFAM" id="SSF50729">
    <property type="entry name" value="PH domain-like"/>
    <property type="match status" value="1"/>
</dbReference>
<keyword evidence="5" id="KW-0597">Phosphoprotein</keyword>
<comment type="similarity">
    <text evidence="2 8">Belongs to the OSBP family.</text>
</comment>
<dbReference type="InterPro" id="IPR009038">
    <property type="entry name" value="GOLD_dom"/>
</dbReference>
<dbReference type="InterPro" id="IPR018494">
    <property type="entry name" value="Oxysterol-bd_CS"/>
</dbReference>
<dbReference type="PANTHER" id="PTHR10972:SF203">
    <property type="entry name" value="OXYSTEROL-BINDING PROTEIN HOMOLOG 3"/>
    <property type="match status" value="1"/>
</dbReference>
<sequence>MNEWTELIPIEHVNSVKTKVEGSYTVESQGHYILVFDNTFSKNTPKIVAFSVTLTHSHIEKVLEDSLIIKSGWLLKKRRKKLQGWARRWFQLSKTGALSYSENPDSITRGSIQILLATISFNPQQKLIHIDSGSTLFHLKCTDDKDFDDWTITFKELKEESFDDQNEFLSPETATSDDTPADYANDNLLLHIDRGIRNADLLVHNTDTLKKNTAAFIEAHKDDSGYQLLEKEAGRVASLANEQKEQWHEVRAIIQRLTPPTFQRKSFSTSRRQSRVKMMNDSDMNIRSELGDIPSLTISGGSQSFRNSIRSDELYYDAESILLTSGDEDYSDNESIVSEASSTYSSEDDDNEEIVADENPNINESEFIDFVSEPSNFHRRQILPSPSVANDVSALSILRKNIGKDLSQIAMPISMNEPLSLLEKSCEELEYSELLDTAAESSGSMDRLMYVVAFAVSAYTSSQWRTGRKPFNPILTETYECIRPDKGFRFISEKVSHHPLIIASHAESVRYKYWQCTKLKSKFWGKSMEFIAEGIFHVCLNDKEHFTFTKPSSWMRNMIAGEKYLEHVGEMKVINQTTGEYAIVTFKEGTGGGLFSAPKERNHVTGLLYTSNGEKKKRIVGKWSESLAEDIQMDGRTFSVVWRAKVPPNLDVCRKYYGFSPFAIELNEITPIEKGKLPKTDSRLRPDQRFYEEGIPWSPQWFRLEEDLYEEPSFYPSENEENSIARTWKFAGQYWQARESGKWPENIPELW</sequence>
<dbReference type="FunFam" id="2.40.160.120:FF:000001">
    <property type="entry name" value="Oxysterol-binding protein"/>
    <property type="match status" value="1"/>
</dbReference>
<accession>A0A8H7VQM6</accession>
<dbReference type="Gene3D" id="2.60.120.680">
    <property type="entry name" value="GOLD domain"/>
    <property type="match status" value="1"/>
</dbReference>
<gene>
    <name evidence="12" type="ORF">INT48_002952</name>
</gene>
<dbReference type="InterPro" id="IPR041680">
    <property type="entry name" value="PH_8"/>
</dbReference>
<evidence type="ECO:0000313" key="12">
    <source>
        <dbReference type="EMBL" id="KAG2231171.1"/>
    </source>
</evidence>
<dbReference type="Gene3D" id="2.30.29.30">
    <property type="entry name" value="Pleckstrin-homology domain (PH domain)/Phosphotyrosine-binding domain (PTB)"/>
    <property type="match status" value="1"/>
</dbReference>
<dbReference type="InterPro" id="IPR000648">
    <property type="entry name" value="Oxysterol-bd"/>
</dbReference>
<keyword evidence="6" id="KW-0445">Lipid transport</keyword>
<dbReference type="GO" id="GO:0005829">
    <property type="term" value="C:cytosol"/>
    <property type="evidence" value="ECO:0007669"/>
    <property type="project" value="TreeGrafter"/>
</dbReference>
<dbReference type="SUPFAM" id="SSF144000">
    <property type="entry name" value="Oxysterol-binding protein-like"/>
    <property type="match status" value="1"/>
</dbReference>
<protein>
    <recommendedName>
        <fullName evidence="14">Oxysterol-binding protein</fullName>
    </recommendedName>
</protein>
<keyword evidence="7" id="KW-0446">Lipid-binding</keyword>
<dbReference type="Pfam" id="PF01237">
    <property type="entry name" value="Oxysterol_BP"/>
    <property type="match status" value="1"/>
</dbReference>
<evidence type="ECO:0008006" key="14">
    <source>
        <dbReference type="Google" id="ProtNLM"/>
    </source>
</evidence>
<dbReference type="GO" id="GO:0035621">
    <property type="term" value="P:ER to Golgi ceramide transport"/>
    <property type="evidence" value="ECO:0007669"/>
    <property type="project" value="TreeGrafter"/>
</dbReference>
<reference evidence="12" key="1">
    <citation type="submission" date="2021-01" db="EMBL/GenBank/DDBJ databases">
        <title>Metabolic potential, ecology and presence of endohyphal bacteria is reflected in genomic diversity of Mucoromycotina.</title>
        <authorList>
            <person name="Muszewska A."/>
            <person name="Okrasinska A."/>
            <person name="Steczkiewicz K."/>
            <person name="Drgas O."/>
            <person name="Orlowska M."/>
            <person name="Perlinska-Lenart U."/>
            <person name="Aleksandrzak-Piekarczyk T."/>
            <person name="Szatraj K."/>
            <person name="Zielenkiewicz U."/>
            <person name="Pilsyk S."/>
            <person name="Malc E."/>
            <person name="Mieczkowski P."/>
            <person name="Kruszewska J.S."/>
            <person name="Biernat P."/>
            <person name="Pawlowska J."/>
        </authorList>
    </citation>
    <scope>NUCLEOTIDE SEQUENCE</scope>
    <source>
        <strain evidence="12">WA0000018081</strain>
    </source>
</reference>
<proteinExistence type="inferred from homology"/>
<dbReference type="Gene3D" id="2.40.160.120">
    <property type="match status" value="1"/>
</dbReference>
<keyword evidence="4" id="KW-0963">Cytoplasm</keyword>
<dbReference type="GO" id="GO:0006887">
    <property type="term" value="P:exocytosis"/>
    <property type="evidence" value="ECO:0007669"/>
    <property type="project" value="TreeGrafter"/>
</dbReference>
<dbReference type="PROSITE" id="PS01013">
    <property type="entry name" value="OSBP"/>
    <property type="match status" value="1"/>
</dbReference>
<organism evidence="12 13">
    <name type="scientific">Thamnidium elegans</name>
    <dbReference type="NCBI Taxonomy" id="101142"/>
    <lineage>
        <taxon>Eukaryota</taxon>
        <taxon>Fungi</taxon>
        <taxon>Fungi incertae sedis</taxon>
        <taxon>Mucoromycota</taxon>
        <taxon>Mucoromycotina</taxon>
        <taxon>Mucoromycetes</taxon>
        <taxon>Mucorales</taxon>
        <taxon>Mucorineae</taxon>
        <taxon>Mucoraceae</taxon>
        <taxon>Thamnidium</taxon>
    </lineage>
</organism>
<evidence type="ECO:0000256" key="2">
    <source>
        <dbReference type="ARBA" id="ARBA00008842"/>
    </source>
</evidence>
<evidence type="ECO:0000256" key="1">
    <source>
        <dbReference type="ARBA" id="ARBA00004496"/>
    </source>
</evidence>
<dbReference type="InterPro" id="IPR037239">
    <property type="entry name" value="OSBP_sf"/>
</dbReference>